<keyword evidence="1" id="KW-0472">Membrane</keyword>
<organism evidence="2 3">
    <name type="scientific">Aphis craccivora</name>
    <name type="common">Cowpea aphid</name>
    <dbReference type="NCBI Taxonomy" id="307492"/>
    <lineage>
        <taxon>Eukaryota</taxon>
        <taxon>Metazoa</taxon>
        <taxon>Ecdysozoa</taxon>
        <taxon>Arthropoda</taxon>
        <taxon>Hexapoda</taxon>
        <taxon>Insecta</taxon>
        <taxon>Pterygota</taxon>
        <taxon>Neoptera</taxon>
        <taxon>Paraneoptera</taxon>
        <taxon>Hemiptera</taxon>
        <taxon>Sternorrhyncha</taxon>
        <taxon>Aphidomorpha</taxon>
        <taxon>Aphidoidea</taxon>
        <taxon>Aphididae</taxon>
        <taxon>Aphidini</taxon>
        <taxon>Aphis</taxon>
        <taxon>Aphis</taxon>
    </lineage>
</organism>
<keyword evidence="3" id="KW-1185">Reference proteome</keyword>
<gene>
    <name evidence="2" type="ORF">FWK35_00006629</name>
</gene>
<reference evidence="2 3" key="1">
    <citation type="submission" date="2019-08" db="EMBL/GenBank/DDBJ databases">
        <title>Whole genome of Aphis craccivora.</title>
        <authorList>
            <person name="Voronova N.V."/>
            <person name="Shulinski R.S."/>
            <person name="Bandarenka Y.V."/>
            <person name="Zhorov D.G."/>
            <person name="Warner D."/>
        </authorList>
    </citation>
    <scope>NUCLEOTIDE SEQUENCE [LARGE SCALE GENOMIC DNA]</scope>
    <source>
        <strain evidence="2">180601</strain>
        <tissue evidence="2">Whole Body</tissue>
    </source>
</reference>
<dbReference type="EMBL" id="VUJU01000067">
    <property type="protein sequence ID" value="KAF0773378.1"/>
    <property type="molecule type" value="Genomic_DNA"/>
</dbReference>
<evidence type="ECO:0000256" key="1">
    <source>
        <dbReference type="SAM" id="Phobius"/>
    </source>
</evidence>
<name>A0A6G0ZP97_APHCR</name>
<evidence type="ECO:0000313" key="3">
    <source>
        <dbReference type="Proteomes" id="UP000478052"/>
    </source>
</evidence>
<comment type="caution">
    <text evidence="2">The sequence shown here is derived from an EMBL/GenBank/DDBJ whole genome shotgun (WGS) entry which is preliminary data.</text>
</comment>
<keyword evidence="2" id="KW-0695">RNA-directed DNA polymerase</keyword>
<evidence type="ECO:0000313" key="2">
    <source>
        <dbReference type="EMBL" id="KAF0773378.1"/>
    </source>
</evidence>
<keyword evidence="2" id="KW-0548">Nucleotidyltransferase</keyword>
<protein>
    <submittedName>
        <fullName evidence="2">Reverse transcriptase domain-containing protein</fullName>
    </submittedName>
</protein>
<keyword evidence="2" id="KW-0808">Transferase</keyword>
<dbReference type="GO" id="GO:0003964">
    <property type="term" value="F:RNA-directed DNA polymerase activity"/>
    <property type="evidence" value="ECO:0007669"/>
    <property type="project" value="UniProtKB-KW"/>
</dbReference>
<sequence>MKFGHPEHYTLNNINLINSTGSTLPDIMFGDDNLKFIGDSFILSAPEIVVIFIGVHNCYLYSIWMNKNDKPYRFLLSILTLSFNLNVDIQYTCLILNINFSYHKSSEVTLCLGHLYLTIDPGFLTNQFCGITEQLFESKNAYYEIFKYKPTGPDLGRILFDFKLLFNARVSEIKNKTLAIFGMIIRNCSDIRDLLALK</sequence>
<dbReference type="Proteomes" id="UP000478052">
    <property type="component" value="Unassembled WGS sequence"/>
</dbReference>
<dbReference type="AlphaFoldDB" id="A0A6G0ZP97"/>
<accession>A0A6G0ZP97</accession>
<feature type="transmembrane region" description="Helical" evidence="1">
    <location>
        <begin position="41"/>
        <end position="64"/>
    </location>
</feature>
<keyword evidence="1" id="KW-1133">Transmembrane helix</keyword>
<keyword evidence="1" id="KW-0812">Transmembrane</keyword>
<proteinExistence type="predicted"/>